<accession>A0A5D4XSJ9</accession>
<evidence type="ECO:0000256" key="3">
    <source>
        <dbReference type="ARBA" id="ARBA00022485"/>
    </source>
</evidence>
<dbReference type="InterPro" id="IPR051536">
    <property type="entry name" value="UDG_Type-4/5"/>
</dbReference>
<dbReference type="PANTHER" id="PTHR33693">
    <property type="entry name" value="TYPE-5 URACIL-DNA GLYCOSYLASE"/>
    <property type="match status" value="1"/>
</dbReference>
<name>A0A5D4XSJ9_9GAMM</name>
<evidence type="ECO:0000259" key="11">
    <source>
        <dbReference type="SMART" id="SM00986"/>
    </source>
</evidence>
<dbReference type="NCBIfam" id="TIGR03915">
    <property type="entry name" value="SAM_7_link_chp"/>
    <property type="match status" value="1"/>
</dbReference>
<dbReference type="NCBIfam" id="TIGR00758">
    <property type="entry name" value="UDG_fam4"/>
    <property type="match status" value="1"/>
</dbReference>
<proteinExistence type="inferred from homology"/>
<dbReference type="Pfam" id="PF13566">
    <property type="entry name" value="DUF4130"/>
    <property type="match status" value="1"/>
</dbReference>
<evidence type="ECO:0000256" key="4">
    <source>
        <dbReference type="ARBA" id="ARBA00022723"/>
    </source>
</evidence>
<dbReference type="InterPro" id="IPR025404">
    <property type="entry name" value="DUF4130"/>
</dbReference>
<dbReference type="InterPro" id="IPR023875">
    <property type="entry name" value="DNA_repair_put"/>
</dbReference>
<keyword evidence="5" id="KW-0227">DNA damage</keyword>
<comment type="caution">
    <text evidence="12">The sequence shown here is derived from an EMBL/GenBank/DDBJ whole genome shotgun (WGS) entry which is preliminary data.</text>
</comment>
<dbReference type="AlphaFoldDB" id="A0A5D4XSJ9"/>
<evidence type="ECO:0000256" key="7">
    <source>
        <dbReference type="ARBA" id="ARBA00023004"/>
    </source>
</evidence>
<dbReference type="Gene3D" id="3.40.470.10">
    <property type="entry name" value="Uracil-DNA glycosylase-like domain"/>
    <property type="match status" value="1"/>
</dbReference>
<dbReference type="GO" id="GO:0097506">
    <property type="term" value="F:deaminated base DNA N-glycosylase activity"/>
    <property type="evidence" value="ECO:0007669"/>
    <property type="project" value="UniProtKB-ARBA"/>
</dbReference>
<comment type="similarity">
    <text evidence="1">Belongs to the uracil-DNA glycosylase (UDG) superfamily. Type 4 (UDGa) family.</text>
</comment>
<dbReference type="CDD" id="cd10030">
    <property type="entry name" value="UDG-F4_TTUDGA_SPO1dp_like"/>
    <property type="match status" value="1"/>
</dbReference>
<gene>
    <name evidence="12" type="ORF">FZO89_09245</name>
</gene>
<evidence type="ECO:0000313" key="12">
    <source>
        <dbReference type="EMBL" id="TYT27566.1"/>
    </source>
</evidence>
<keyword evidence="9" id="KW-0234">DNA repair</keyword>
<sequence>MEPCWDAEAWRTVARAALRAQVPPQDLDWIEGDHAASLLAAPDVVGAPVLVDAPRAPKALFELAPAVLCHRDPQRLGLLYRLLWRTGHGEPALLSNPADADVQRAQALAQAVRRDAHKMKAFVRFRAVPGDEGAFIAWFEPEHRIVDRVAPFFARRFAGMRWAILTPYRSAAWDGATLAFGDGGARSDAPDDDAREELWRTYYAHIFNPARINPRMMRQEMPVKYWKHLPEAQLLPSLLQGAGARVRDMAAREAQAPRRRIPQRHPTQTGGRGELPSGNGRSSGIRERLDSGPGPDPGTGPGQSLDTLRAAARACRACPLWEPATQTVFGEGPADARVLLLGEQPGDSEDLTGRPFTGPAGQLLDRALGELGLDRARFYLTNAVKHFRFERRGKQRLHRNPEAAHVQACRPWLARELEQVRPEVVVCLGATAALALFGRGFRLMEDRGQWRTLRDGTRAFATVHPAWILRQRDPAAREAAYTGFVADLAQLAAPDDSTDPPTPP</sequence>
<keyword evidence="6" id="KW-0378">Hydrolase</keyword>
<dbReference type="SUPFAM" id="SSF52141">
    <property type="entry name" value="Uracil-DNA glycosylase-like"/>
    <property type="match status" value="1"/>
</dbReference>
<dbReference type="SMART" id="SM00987">
    <property type="entry name" value="UreE_C"/>
    <property type="match status" value="1"/>
</dbReference>
<evidence type="ECO:0000256" key="6">
    <source>
        <dbReference type="ARBA" id="ARBA00022801"/>
    </source>
</evidence>
<evidence type="ECO:0000313" key="13">
    <source>
        <dbReference type="Proteomes" id="UP000324973"/>
    </source>
</evidence>
<dbReference type="InterPro" id="IPR005122">
    <property type="entry name" value="Uracil-DNA_glycosylase-like"/>
</dbReference>
<feature type="domain" description="Uracil-DNA glycosylase-like" evidence="11">
    <location>
        <begin position="329"/>
        <end position="489"/>
    </location>
</feature>
<evidence type="ECO:0000256" key="10">
    <source>
        <dbReference type="SAM" id="MobiDB-lite"/>
    </source>
</evidence>
<keyword evidence="3" id="KW-0004">4Fe-4S</keyword>
<reference evidence="12 13" key="1">
    <citation type="submission" date="2019-08" db="EMBL/GenBank/DDBJ databases">
        <title>Luteimonas viscosus sp. nov., isolated from soil of a sunflower field.</title>
        <authorList>
            <person name="Jianli Z."/>
            <person name="Ying Z."/>
        </authorList>
    </citation>
    <scope>NUCLEOTIDE SEQUENCE [LARGE SCALE GENOMIC DNA]</scope>
    <source>
        <strain evidence="12 13">XBU10</strain>
    </source>
</reference>
<feature type="region of interest" description="Disordered" evidence="10">
    <location>
        <begin position="246"/>
        <end position="305"/>
    </location>
</feature>
<dbReference type="NCBIfam" id="TIGR03914">
    <property type="entry name" value="UDG_fam_dom"/>
    <property type="match status" value="1"/>
</dbReference>
<keyword evidence="7" id="KW-0408">Iron</keyword>
<dbReference type="GO" id="GO:0051539">
    <property type="term" value="F:4 iron, 4 sulfur cluster binding"/>
    <property type="evidence" value="ECO:0007669"/>
    <property type="project" value="UniProtKB-KW"/>
</dbReference>
<keyword evidence="4" id="KW-0479">Metal-binding</keyword>
<dbReference type="SMART" id="SM00986">
    <property type="entry name" value="UDG"/>
    <property type="match status" value="1"/>
</dbReference>
<keyword evidence="8" id="KW-0411">Iron-sulfur</keyword>
<organism evidence="12 13">
    <name type="scientific">Luteimonas viscosa</name>
    <dbReference type="NCBI Taxonomy" id="1132694"/>
    <lineage>
        <taxon>Bacteria</taxon>
        <taxon>Pseudomonadati</taxon>
        <taxon>Pseudomonadota</taxon>
        <taxon>Gammaproteobacteria</taxon>
        <taxon>Lysobacterales</taxon>
        <taxon>Lysobacteraceae</taxon>
        <taxon>Luteimonas</taxon>
    </lineage>
</organism>
<evidence type="ECO:0000256" key="9">
    <source>
        <dbReference type="ARBA" id="ARBA00023204"/>
    </source>
</evidence>
<dbReference type="Proteomes" id="UP000324973">
    <property type="component" value="Unassembled WGS sequence"/>
</dbReference>
<evidence type="ECO:0000256" key="5">
    <source>
        <dbReference type="ARBA" id="ARBA00022763"/>
    </source>
</evidence>
<dbReference type="InterPro" id="IPR036895">
    <property type="entry name" value="Uracil-DNA_glycosylase-like_sf"/>
</dbReference>
<protein>
    <recommendedName>
        <fullName evidence="2">Type-4 uracil-DNA glycosylase</fullName>
    </recommendedName>
</protein>
<dbReference type="InterPro" id="IPR005273">
    <property type="entry name" value="Ura-DNA_glyco_family4"/>
</dbReference>
<evidence type="ECO:0000256" key="2">
    <source>
        <dbReference type="ARBA" id="ARBA00019403"/>
    </source>
</evidence>
<keyword evidence="13" id="KW-1185">Reference proteome</keyword>
<dbReference type="EMBL" id="VTFT01000001">
    <property type="protein sequence ID" value="TYT27566.1"/>
    <property type="molecule type" value="Genomic_DNA"/>
</dbReference>
<dbReference type="GO" id="GO:0006281">
    <property type="term" value="P:DNA repair"/>
    <property type="evidence" value="ECO:0007669"/>
    <property type="project" value="UniProtKB-KW"/>
</dbReference>
<dbReference type="OrthoDB" id="5290748at2"/>
<dbReference type="Pfam" id="PF03167">
    <property type="entry name" value="UDG"/>
    <property type="match status" value="1"/>
</dbReference>
<evidence type="ECO:0000256" key="8">
    <source>
        <dbReference type="ARBA" id="ARBA00023014"/>
    </source>
</evidence>
<dbReference type="GO" id="GO:0046872">
    <property type="term" value="F:metal ion binding"/>
    <property type="evidence" value="ECO:0007669"/>
    <property type="project" value="UniProtKB-KW"/>
</dbReference>
<evidence type="ECO:0000256" key="1">
    <source>
        <dbReference type="ARBA" id="ARBA00006521"/>
    </source>
</evidence>
<dbReference type="PANTHER" id="PTHR33693:SF9">
    <property type="entry name" value="TYPE-4 URACIL-DNA GLYCOSYLASE"/>
    <property type="match status" value="1"/>
</dbReference>